<dbReference type="EMBL" id="CP060789">
    <property type="protein sequence ID" value="QNP56240.1"/>
    <property type="molecule type" value="Genomic_DNA"/>
</dbReference>
<accession>A0A7H0H6S4</accession>
<dbReference type="KEGG" id="tdf:H9L22_01765"/>
<name>A0A7H0H6S4_9ACTN</name>
<dbReference type="AlphaFoldDB" id="A0A7H0H6S4"/>
<sequence>MSRPASGLEEPLPGLVAVGLGATVSDLGDGMFLGITADRRLFVASAGVRAVIDLGVRREELLATTWRGDGGPIRRQYRVVPGFATLGSLALGRDVRLVRGYRSRAGRWGVTGPRLLIDGAWLRPAEVEALLPPADAPRNAAVARVADVRALYGRMLTDVAYRIENSALFDSSVALTSRFETELAAWSDLSDVTPAEELVRCSAAVQVSFDAARANAETLGIGHLPETARDDARRAAGAARLAANAGTEAERVVAHATVVRILSSLGLYYLPAPTRLQVED</sequence>
<reference evidence="1 2" key="1">
    <citation type="submission" date="2020-08" db="EMBL/GenBank/DDBJ databases">
        <title>Genome sequence of Tessaracoccus defluvii JCM 17540T.</title>
        <authorList>
            <person name="Hyun D.-W."/>
            <person name="Bae J.-W."/>
        </authorList>
    </citation>
    <scope>NUCLEOTIDE SEQUENCE [LARGE SCALE GENOMIC DNA]</scope>
    <source>
        <strain evidence="1 2">JCM 17540</strain>
    </source>
</reference>
<dbReference type="Proteomes" id="UP000516117">
    <property type="component" value="Chromosome"/>
</dbReference>
<proteinExistence type="predicted"/>
<organism evidence="1 2">
    <name type="scientific">Tessaracoccus defluvii</name>
    <dbReference type="NCBI Taxonomy" id="1285901"/>
    <lineage>
        <taxon>Bacteria</taxon>
        <taxon>Bacillati</taxon>
        <taxon>Actinomycetota</taxon>
        <taxon>Actinomycetes</taxon>
        <taxon>Propionibacteriales</taxon>
        <taxon>Propionibacteriaceae</taxon>
        <taxon>Tessaracoccus</taxon>
    </lineage>
</organism>
<protein>
    <submittedName>
        <fullName evidence="1">Uncharacterized protein</fullName>
    </submittedName>
</protein>
<evidence type="ECO:0000313" key="2">
    <source>
        <dbReference type="Proteomes" id="UP000516117"/>
    </source>
</evidence>
<dbReference type="RefSeq" id="WP_187721353.1">
    <property type="nucleotide sequence ID" value="NZ_BAABBL010000001.1"/>
</dbReference>
<gene>
    <name evidence="1" type="ORF">H9L22_01765</name>
</gene>
<keyword evidence="2" id="KW-1185">Reference proteome</keyword>
<evidence type="ECO:0000313" key="1">
    <source>
        <dbReference type="EMBL" id="QNP56240.1"/>
    </source>
</evidence>